<feature type="compositionally biased region" description="Polar residues" evidence="1">
    <location>
        <begin position="17"/>
        <end position="27"/>
    </location>
</feature>
<dbReference type="AlphaFoldDB" id="A0A1J5QHD4"/>
<dbReference type="EMBL" id="MLJW01001224">
    <property type="protein sequence ID" value="OIQ79383.1"/>
    <property type="molecule type" value="Genomic_DNA"/>
</dbReference>
<proteinExistence type="predicted"/>
<gene>
    <name evidence="2" type="ORF">GALL_388760</name>
</gene>
<evidence type="ECO:0000313" key="2">
    <source>
        <dbReference type="EMBL" id="OIQ79383.1"/>
    </source>
</evidence>
<feature type="compositionally biased region" description="Low complexity" evidence="1">
    <location>
        <begin position="34"/>
        <end position="55"/>
    </location>
</feature>
<sequence>MKGAPAKPINGVDPSAATVSATPSRTGASAAENASSSTDGSAATSSAVRTARPSTGPTPGLMSTSTPASRSGTTMSLKKIAASTSCRRTGCRVSSLASSGVRHASSIAVPSRARRYSGSERPACRMNQIGRRLGCCERYAERSGEWDVRPSARGWFGVRRTTRLCR</sequence>
<evidence type="ECO:0000256" key="1">
    <source>
        <dbReference type="SAM" id="MobiDB-lite"/>
    </source>
</evidence>
<accession>A0A1J5QHD4</accession>
<comment type="caution">
    <text evidence="2">The sequence shown here is derived from an EMBL/GenBank/DDBJ whole genome shotgun (WGS) entry which is preliminary data.</text>
</comment>
<reference evidence="2" key="1">
    <citation type="submission" date="2016-10" db="EMBL/GenBank/DDBJ databases">
        <title>Sequence of Gallionella enrichment culture.</title>
        <authorList>
            <person name="Poehlein A."/>
            <person name="Muehling M."/>
            <person name="Daniel R."/>
        </authorList>
    </citation>
    <scope>NUCLEOTIDE SEQUENCE</scope>
</reference>
<feature type="compositionally biased region" description="Polar residues" evidence="1">
    <location>
        <begin position="61"/>
        <end position="81"/>
    </location>
</feature>
<feature type="region of interest" description="Disordered" evidence="1">
    <location>
        <begin position="1"/>
        <end position="81"/>
    </location>
</feature>
<name>A0A1J5QHD4_9ZZZZ</name>
<protein>
    <submittedName>
        <fullName evidence="2">Uncharacterized protein</fullName>
    </submittedName>
</protein>
<organism evidence="2">
    <name type="scientific">mine drainage metagenome</name>
    <dbReference type="NCBI Taxonomy" id="410659"/>
    <lineage>
        <taxon>unclassified sequences</taxon>
        <taxon>metagenomes</taxon>
        <taxon>ecological metagenomes</taxon>
    </lineage>
</organism>